<proteinExistence type="predicted"/>
<accession>A0A7V0Z698</accession>
<sequence length="169" mass="19391">MKKTSGSIVVPSHLDARALEFAVVYKYIGLGTKGFRLYNNMNFTADSVELAGFVAPAYLYIVPFGAHRKALEITPWITYLYAGLSAWGFKQGMLIDFGFGLTHYFLSLRIGYNAVRTESRLFFNVDDPGFRDFPINWRSFYISFDLFPGYWLSLKARLKDETVHFPKKP</sequence>
<organism evidence="1">
    <name type="scientific">candidate division WOR-3 bacterium</name>
    <dbReference type="NCBI Taxonomy" id="2052148"/>
    <lineage>
        <taxon>Bacteria</taxon>
        <taxon>Bacteria division WOR-3</taxon>
    </lineage>
</organism>
<evidence type="ECO:0000313" key="1">
    <source>
        <dbReference type="EMBL" id="HDY59377.1"/>
    </source>
</evidence>
<dbReference type="AlphaFoldDB" id="A0A7V0Z698"/>
<reference evidence="1" key="1">
    <citation type="journal article" date="2020" name="mSystems">
        <title>Genome- and Community-Level Interaction Insights into Carbon Utilization and Element Cycling Functions of Hydrothermarchaeota in Hydrothermal Sediment.</title>
        <authorList>
            <person name="Zhou Z."/>
            <person name="Liu Y."/>
            <person name="Xu W."/>
            <person name="Pan J."/>
            <person name="Luo Z.H."/>
            <person name="Li M."/>
        </authorList>
    </citation>
    <scope>NUCLEOTIDE SEQUENCE [LARGE SCALE GENOMIC DNA]</scope>
    <source>
        <strain evidence="1">SpSt-258</strain>
    </source>
</reference>
<comment type="caution">
    <text evidence="1">The sequence shown here is derived from an EMBL/GenBank/DDBJ whole genome shotgun (WGS) entry which is preliminary data.</text>
</comment>
<protein>
    <submittedName>
        <fullName evidence="1">Uncharacterized protein</fullName>
    </submittedName>
</protein>
<name>A0A7V0Z698_UNCW3</name>
<dbReference type="EMBL" id="DSKY01000020">
    <property type="protein sequence ID" value="HDY59377.1"/>
    <property type="molecule type" value="Genomic_DNA"/>
</dbReference>
<gene>
    <name evidence="1" type="ORF">ENP86_07490</name>
</gene>